<reference evidence="2 3" key="1">
    <citation type="submission" date="2019-04" db="EMBL/GenBank/DDBJ databases">
        <title>An improved genome assembly and genetic linkage map for asparagus bean, Vigna unguiculata ssp. sesquipedialis.</title>
        <authorList>
            <person name="Xia Q."/>
            <person name="Zhang R."/>
            <person name="Dong Y."/>
        </authorList>
    </citation>
    <scope>NUCLEOTIDE SEQUENCE [LARGE SCALE GENOMIC DNA]</scope>
    <source>
        <tissue evidence="2">Leaf</tissue>
    </source>
</reference>
<dbReference type="Proteomes" id="UP000501690">
    <property type="component" value="Linkage Group LG3"/>
</dbReference>
<evidence type="ECO:0000313" key="3">
    <source>
        <dbReference type="Proteomes" id="UP000501690"/>
    </source>
</evidence>
<dbReference type="InterPro" id="IPR036770">
    <property type="entry name" value="Ankyrin_rpt-contain_sf"/>
</dbReference>
<dbReference type="InterPro" id="IPR002110">
    <property type="entry name" value="Ankyrin_rpt"/>
</dbReference>
<dbReference type="SMART" id="SM00248">
    <property type="entry name" value="ANK"/>
    <property type="match status" value="3"/>
</dbReference>
<gene>
    <name evidence="2" type="ORF">DEO72_LG3g2314</name>
</gene>
<evidence type="ECO:0000313" key="2">
    <source>
        <dbReference type="EMBL" id="QCD87774.1"/>
    </source>
</evidence>
<name>A0A4D6LHZ7_VIGUN</name>
<dbReference type="GO" id="GO:0005886">
    <property type="term" value="C:plasma membrane"/>
    <property type="evidence" value="ECO:0007669"/>
    <property type="project" value="UniProtKB-SubCell"/>
</dbReference>
<dbReference type="PANTHER" id="PTHR24121:SF15">
    <property type="entry name" value="ANKYRIN REPEAT PROTEIN"/>
    <property type="match status" value="1"/>
</dbReference>
<accession>A0A4D6LHZ7</accession>
<comment type="subcellular location">
    <subcellularLocation>
        <location evidence="1">Cell membrane</location>
        <topology evidence="1">Peripheral membrane protein</topology>
        <orientation evidence="1">Cytoplasmic side</orientation>
    </subcellularLocation>
</comment>
<evidence type="ECO:0000256" key="1">
    <source>
        <dbReference type="ARBA" id="ARBA00004413"/>
    </source>
</evidence>
<protein>
    <submittedName>
        <fullName evidence="2">Transient receptor potential cation channel subfamily A member 1</fullName>
    </submittedName>
</protein>
<keyword evidence="2" id="KW-0675">Receptor</keyword>
<dbReference type="PANTHER" id="PTHR24121">
    <property type="entry name" value="NO MECHANORECEPTOR POTENTIAL C, ISOFORM D-RELATED"/>
    <property type="match status" value="1"/>
</dbReference>
<dbReference type="AlphaFoldDB" id="A0A4D6LHZ7"/>
<dbReference type="SUPFAM" id="SSF48403">
    <property type="entry name" value="Ankyrin repeat"/>
    <property type="match status" value="1"/>
</dbReference>
<dbReference type="Gene3D" id="1.25.40.20">
    <property type="entry name" value="Ankyrin repeat-containing domain"/>
    <property type="match status" value="1"/>
</dbReference>
<dbReference type="EMBL" id="CP039347">
    <property type="protein sequence ID" value="QCD87774.1"/>
    <property type="molecule type" value="Genomic_DNA"/>
</dbReference>
<proteinExistence type="predicted"/>
<sequence>MAVDKGRERIVELICCHFPELLIKRNVRGDTALHVAVRSKNSTIMRFNLSYYAIEKVKHDEMKDNKEIPREKNKYENTPLHEVVYNGDVGTVKEILIADKDVVHCLNKSRRSPLYLAVLNANLEILHLLLEVPFPTRGLARATKSLLGEIEYFMLKKGSCLGNHILAWVRIAKIHGLLHKLSLRRKQAHLSENGDNCLA</sequence>
<organism evidence="2 3">
    <name type="scientific">Vigna unguiculata</name>
    <name type="common">Cowpea</name>
    <dbReference type="NCBI Taxonomy" id="3917"/>
    <lineage>
        <taxon>Eukaryota</taxon>
        <taxon>Viridiplantae</taxon>
        <taxon>Streptophyta</taxon>
        <taxon>Embryophyta</taxon>
        <taxon>Tracheophyta</taxon>
        <taxon>Spermatophyta</taxon>
        <taxon>Magnoliopsida</taxon>
        <taxon>eudicotyledons</taxon>
        <taxon>Gunneridae</taxon>
        <taxon>Pentapetalae</taxon>
        <taxon>rosids</taxon>
        <taxon>fabids</taxon>
        <taxon>Fabales</taxon>
        <taxon>Fabaceae</taxon>
        <taxon>Papilionoideae</taxon>
        <taxon>50 kb inversion clade</taxon>
        <taxon>NPAAA clade</taxon>
        <taxon>indigoferoid/millettioid clade</taxon>
        <taxon>Phaseoleae</taxon>
        <taxon>Vigna</taxon>
    </lineage>
</organism>
<dbReference type="Pfam" id="PF12796">
    <property type="entry name" value="Ank_2"/>
    <property type="match status" value="1"/>
</dbReference>
<keyword evidence="3" id="KW-1185">Reference proteome</keyword>